<comment type="caution">
    <text evidence="12">The sequence shown here is derived from an EMBL/GenBank/DDBJ whole genome shotgun (WGS) entry which is preliminary data.</text>
</comment>
<dbReference type="GO" id="GO:0003677">
    <property type="term" value="F:DNA binding"/>
    <property type="evidence" value="ECO:0007669"/>
    <property type="project" value="UniProtKB-UniRule"/>
</dbReference>
<dbReference type="Pfam" id="PF04257">
    <property type="entry name" value="Exonuc_V_gamma"/>
    <property type="match status" value="1"/>
</dbReference>
<keyword evidence="1 10" id="KW-0540">Nuclease</keyword>
<evidence type="ECO:0000256" key="10">
    <source>
        <dbReference type="HAMAP-Rule" id="MF_01486"/>
    </source>
</evidence>
<dbReference type="GO" id="GO:0003678">
    <property type="term" value="F:DNA helicase activity"/>
    <property type="evidence" value="ECO:0007669"/>
    <property type="project" value="UniProtKB-UniRule"/>
</dbReference>
<dbReference type="Gene3D" id="3.40.50.10930">
    <property type="match status" value="1"/>
</dbReference>
<dbReference type="PANTHER" id="PTHR30591:SF1">
    <property type="entry name" value="RECBCD ENZYME SUBUNIT RECC"/>
    <property type="match status" value="1"/>
</dbReference>
<keyword evidence="9 10" id="KW-0234">DNA repair</keyword>
<evidence type="ECO:0000256" key="6">
    <source>
        <dbReference type="ARBA" id="ARBA00022839"/>
    </source>
</evidence>
<evidence type="ECO:0000259" key="11">
    <source>
        <dbReference type="Pfam" id="PF17946"/>
    </source>
</evidence>
<evidence type="ECO:0000256" key="4">
    <source>
        <dbReference type="ARBA" id="ARBA00022801"/>
    </source>
</evidence>
<dbReference type="InterPro" id="IPR013986">
    <property type="entry name" value="DExx_box_DNA_helicase_dom_sf"/>
</dbReference>
<comment type="subunit">
    <text evidence="10">Heterotrimer of RecB, RecC and RecD. All subunits contribute to DNA-binding.</text>
</comment>
<dbReference type="GO" id="GO:0000724">
    <property type="term" value="P:double-strand break repair via homologous recombination"/>
    <property type="evidence" value="ECO:0007669"/>
    <property type="project" value="UniProtKB-UniRule"/>
</dbReference>
<evidence type="ECO:0000313" key="13">
    <source>
        <dbReference type="Proteomes" id="UP000292423"/>
    </source>
</evidence>
<dbReference type="SUPFAM" id="SSF52980">
    <property type="entry name" value="Restriction endonuclease-like"/>
    <property type="match status" value="1"/>
</dbReference>
<gene>
    <name evidence="10" type="primary">recC</name>
    <name evidence="12" type="ORF">EV700_2800</name>
</gene>
<dbReference type="InterPro" id="IPR041500">
    <property type="entry name" value="RecC_C"/>
</dbReference>
<name>A0A4Q7YKM9_9GAMM</name>
<dbReference type="InterPro" id="IPR011335">
    <property type="entry name" value="Restrct_endonuc-II-like"/>
</dbReference>
<proteinExistence type="inferred from homology"/>
<keyword evidence="13" id="KW-1185">Reference proteome</keyword>
<evidence type="ECO:0000313" key="12">
    <source>
        <dbReference type="EMBL" id="RZU38222.1"/>
    </source>
</evidence>
<evidence type="ECO:0000256" key="2">
    <source>
        <dbReference type="ARBA" id="ARBA00022741"/>
    </source>
</evidence>
<evidence type="ECO:0000256" key="8">
    <source>
        <dbReference type="ARBA" id="ARBA00023125"/>
    </source>
</evidence>
<dbReference type="RefSeq" id="WP_130414873.1">
    <property type="nucleotide sequence ID" value="NZ_SHKX01000014.1"/>
</dbReference>
<dbReference type="HAMAP" id="MF_01486">
    <property type="entry name" value="RecC"/>
    <property type="match status" value="1"/>
</dbReference>
<keyword evidence="8 10" id="KW-0238">DNA-binding</keyword>
<dbReference type="SUPFAM" id="SSF52540">
    <property type="entry name" value="P-loop containing nucleoside triphosphate hydrolases"/>
    <property type="match status" value="2"/>
</dbReference>
<keyword evidence="7 10" id="KW-0067">ATP-binding</keyword>
<dbReference type="PANTHER" id="PTHR30591">
    <property type="entry name" value="RECBCD ENZYME SUBUNIT RECC"/>
    <property type="match status" value="1"/>
</dbReference>
<keyword evidence="3 10" id="KW-0227">DNA damage</keyword>
<comment type="similarity">
    <text evidence="10">Belongs to the RecC family.</text>
</comment>
<accession>A0A4Q7YKM9</accession>
<dbReference type="InterPro" id="IPR006697">
    <property type="entry name" value="RecC"/>
</dbReference>
<keyword evidence="6 10" id="KW-0269">Exonuclease</keyword>
<evidence type="ECO:0000256" key="1">
    <source>
        <dbReference type="ARBA" id="ARBA00022722"/>
    </source>
</evidence>
<keyword evidence="5 10" id="KW-0347">Helicase</keyword>
<evidence type="ECO:0000256" key="7">
    <source>
        <dbReference type="ARBA" id="ARBA00022840"/>
    </source>
</evidence>
<dbReference type="EMBL" id="SHKX01000014">
    <property type="protein sequence ID" value="RZU38222.1"/>
    <property type="molecule type" value="Genomic_DNA"/>
</dbReference>
<dbReference type="GO" id="GO:0009338">
    <property type="term" value="C:exodeoxyribonuclease V complex"/>
    <property type="evidence" value="ECO:0007669"/>
    <property type="project" value="InterPro"/>
</dbReference>
<dbReference type="OrthoDB" id="9762834at2"/>
<protein>
    <recommendedName>
        <fullName evidence="10">RecBCD enzyme subunit RecC</fullName>
    </recommendedName>
    <alternativeName>
        <fullName evidence="10">Exonuclease V subunit RecC</fullName>
        <shortName evidence="10">ExoV subunit RecC</shortName>
    </alternativeName>
    <alternativeName>
        <fullName evidence="10">Helicase/nuclease RecBCD subunit RecC</fullName>
    </alternativeName>
</protein>
<feature type="domain" description="RecC C-terminal" evidence="11">
    <location>
        <begin position="800"/>
        <end position="1009"/>
    </location>
</feature>
<evidence type="ECO:0000256" key="9">
    <source>
        <dbReference type="ARBA" id="ARBA00023204"/>
    </source>
</evidence>
<dbReference type="InterPro" id="IPR027417">
    <property type="entry name" value="P-loop_NTPase"/>
</dbReference>
<dbReference type="Gene3D" id="3.40.50.300">
    <property type="entry name" value="P-loop containing nucleotide triphosphate hydrolases"/>
    <property type="match status" value="2"/>
</dbReference>
<dbReference type="NCBIfam" id="TIGR01450">
    <property type="entry name" value="recC"/>
    <property type="match status" value="1"/>
</dbReference>
<keyword evidence="2 10" id="KW-0547">Nucleotide-binding</keyword>
<dbReference type="GO" id="GO:0008854">
    <property type="term" value="F:exodeoxyribonuclease V activity"/>
    <property type="evidence" value="ECO:0007669"/>
    <property type="project" value="InterPro"/>
</dbReference>
<evidence type="ECO:0000256" key="3">
    <source>
        <dbReference type="ARBA" id="ARBA00022763"/>
    </source>
</evidence>
<reference evidence="12 13" key="1">
    <citation type="submission" date="2019-02" db="EMBL/GenBank/DDBJ databases">
        <title>Genomic Encyclopedia of Type Strains, Phase IV (KMG-IV): sequencing the most valuable type-strain genomes for metagenomic binning, comparative biology and taxonomic classification.</title>
        <authorList>
            <person name="Goeker M."/>
        </authorList>
    </citation>
    <scope>NUCLEOTIDE SEQUENCE [LARGE SCALE GENOMIC DNA]</scope>
    <source>
        <strain evidence="12 13">DSM 105135</strain>
    </source>
</reference>
<keyword evidence="4 10" id="KW-0378">Hydrolase</keyword>
<dbReference type="Proteomes" id="UP000292423">
    <property type="component" value="Unassembled WGS sequence"/>
</dbReference>
<dbReference type="Gene3D" id="1.10.10.160">
    <property type="match status" value="1"/>
</dbReference>
<dbReference type="Pfam" id="PF17946">
    <property type="entry name" value="RecC_C"/>
    <property type="match status" value="1"/>
</dbReference>
<comment type="function">
    <text evidence="10">A helicase/nuclease that prepares dsDNA breaks (DSB) for recombinational DNA repair. Binds to DSBs and unwinds DNA via a highly rapid and processive ATP-dependent bidirectional helicase activity. Unwinds dsDNA until it encounters a Chi (crossover hotspot instigator) sequence from the 3' direction. Cuts ssDNA a few nucleotides 3' to the Chi site. The properties and activities of the enzyme are changed at Chi. The Chi-altered holoenzyme produces a long 3'-ssDNA overhang and facilitates RecA-binding to the ssDNA for homologous DNA recombination and repair. Holoenzyme degrades any linearized DNA that is unable to undergo homologous recombination. In the holoenzyme this subunit recognizes the wild-type Chi sequence, and when added to isolated RecB increases its ATP-dependent helicase processivity.</text>
</comment>
<dbReference type="Gene3D" id="1.10.10.990">
    <property type="match status" value="1"/>
</dbReference>
<sequence length="1083" mass="122749">MLTITQSHDLNTLFDALSLALGDPVSDPLQPLTVLVPTIALGRWLELRWAERFGIAAHFAIQYPISFRWQCYKQVLDSNEHTQSLPRELMQWRLFERLGHLPDDDPDFHPLRAYLQRTPNPVLGRWQLAGRIAQAYADYVSYRPDWLERWRQDGRLPHDWTHQAWQARLWQELFAETFAEGGQLSTRYLHALAEQPALRRHLPERLAVFTTVRLPPPVLHFFQALSPYTELHWLHLNPSREYWADVVDPRWLEKMRVLQPHKVAYHSAGHPLLAAWGKQARDNFRLLADLSGGEHDNDWRDLFPPLEGDSLLRRLQHSLHTLEHQHGDDLPFWSLADSDVSLQIHSCHSLTRQLEALHDRLLHLFALHPDLKPQDVAVMLPDVVTAAGAIESVFGTVPAARRIPWQLTGVPKAEENTLWQAFHGLYQLTQTRLAQSALLDWLALPPVAAYYGLEAADIEKAAGLLQQAGVYRGLDGQHRARQSGDAEDLDDTHTLLFGLERLLLAIALPPEFDGLAGGLQPVGGVEAGQFALIGVLTRAVTDLALRRDWWTQARPVEEWLAVLRGDLLGFFGSLAGEYALRGLERALDDIERHAGNAKVSEPVPLFLLLREIDQRLDSEAPEPLPGGSVTFSRIGALRNLPYRVICLLGLEDTSFPRRDPFNEFDLLRLDPQPRPGDRSRRDDDRGAFLDALMAAHDHFLLFYNGHSNNQSAEFPPSILIGELLDYLGTRVEGGAKALKAQCVYEHRLQAFSPRYFEPDSARLFSHAADWLPAARAVQKPESVLPPFVNAELPPDSDTPQLTLELLQRFFKHPAEFFLKVGLKLRLESLDDSLHDEEPLQLNHLDKWQLRSKLFHARHQAEPVLRASGALPVGTVGSVYWTQAQQSLHDLQSAWERVKREVTPVRHDLQLRGYRLSVDLPPLDEPYQPGYQLSKQSAKYLVRAWLAHLLWQVAGAGRRTLWLFLDGPAWFEGLGADEAAEQLDRWMEAYDRGQRTPLLLPPDAAWEYAKGAVKDEAKARAKLEKAWEDVVADSLWKRVLSAEDQERLPESVTGEALRLFGPLKAALQEGTWEDVGVLVGGNEA</sequence>
<dbReference type="AlphaFoldDB" id="A0A4Q7YKM9"/>
<dbReference type="PIRSF" id="PIRSF000980">
    <property type="entry name" value="RecC"/>
    <property type="match status" value="1"/>
</dbReference>
<evidence type="ECO:0000256" key="5">
    <source>
        <dbReference type="ARBA" id="ARBA00022806"/>
    </source>
</evidence>
<dbReference type="GO" id="GO:0005524">
    <property type="term" value="F:ATP binding"/>
    <property type="evidence" value="ECO:0007669"/>
    <property type="project" value="UniProtKB-UniRule"/>
</dbReference>
<comment type="miscellaneous">
    <text evidence="10">In the RecBCD complex, RecB has a slow 3'-5' helicase, an exonuclease activity and loads RecA onto ssDNA, RecD has a fast 5'-3' helicase activity, while RecC stimulates the ATPase and processivity of the RecB helicase and contributes to recognition of the Chi site.</text>
</comment>
<organism evidence="12 13">
    <name type="scientific">Fluviicoccus keumensis</name>
    <dbReference type="NCBI Taxonomy" id="1435465"/>
    <lineage>
        <taxon>Bacteria</taxon>
        <taxon>Pseudomonadati</taxon>
        <taxon>Pseudomonadota</taxon>
        <taxon>Gammaproteobacteria</taxon>
        <taxon>Moraxellales</taxon>
        <taxon>Moraxellaceae</taxon>
        <taxon>Fluviicoccus</taxon>
    </lineage>
</organism>